<keyword evidence="3 6" id="KW-1133">Transmembrane helix</keyword>
<name>A0AAW0F885_9APHY</name>
<evidence type="ECO:0000256" key="5">
    <source>
        <dbReference type="SAM" id="MobiDB-lite"/>
    </source>
</evidence>
<feature type="transmembrane region" description="Helical" evidence="6">
    <location>
        <begin position="431"/>
        <end position="450"/>
    </location>
</feature>
<feature type="transmembrane region" description="Helical" evidence="6">
    <location>
        <begin position="342"/>
        <end position="362"/>
    </location>
</feature>
<dbReference type="Gene3D" id="1.20.1250.20">
    <property type="entry name" value="MFS general substrate transporter like domains"/>
    <property type="match status" value="2"/>
</dbReference>
<comment type="subcellular location">
    <subcellularLocation>
        <location evidence="1">Membrane</location>
        <topology evidence="1">Multi-pass membrane protein</topology>
    </subcellularLocation>
</comment>
<protein>
    <recommendedName>
        <fullName evidence="9">MFS general substrate transporter</fullName>
    </recommendedName>
</protein>
<feature type="transmembrane region" description="Helical" evidence="6">
    <location>
        <begin position="176"/>
        <end position="196"/>
    </location>
</feature>
<sequence>MAGTSDSLEEHSRVHHVLRPADCDSERVSSCGPQAAMERDSDDSTKASLGDSKAGLMVTTEVSNDLDETQHEYRLYKRRFVGQVALFLLCVGSAMPWPWFGPIANDVQAEYGFSLDQINWLGTVTNVVLLPVSLLVPGICSRYGIQRTCEIGAVFLLVSAWVRYAGTANVSSEASYALIILGQIIGGAAQPFFLILGPKYSQTWFDLKGRMTATMVLSVANPVGGALAQLISPIPGNVKTSILVLGIISTVIAPLSLLVGSAPPTPPTFSATHANPGNDSLLRAMLGKEPEDLPTHMTVRERFDFGVMVLIFGLLVGVVTAFSVLTAQVFEPYGYSDTVSGLMGAVLLLVGLVFAIITSPLFDRVLTHHMALVCKILCPILGVLWLSLIWAVKRDNTGGLFAIMAIIGATSLTLLPVALELAVELTRNPDGSAAILWFSGNLFGIIFVLVEGAMRASDSADPPNNLHSALIFQGAFVCALVIFIFFLHGEQKRRRTDEHHAQKAKEAKEQIDLKATSPSIVSP</sequence>
<feature type="transmembrane region" description="Helical" evidence="6">
    <location>
        <begin position="398"/>
        <end position="419"/>
    </location>
</feature>
<feature type="transmembrane region" description="Helical" evidence="6">
    <location>
        <begin position="369"/>
        <end position="392"/>
    </location>
</feature>
<dbReference type="Proteomes" id="UP001385951">
    <property type="component" value="Unassembled WGS sequence"/>
</dbReference>
<dbReference type="GO" id="GO:0022857">
    <property type="term" value="F:transmembrane transporter activity"/>
    <property type="evidence" value="ECO:0007669"/>
    <property type="project" value="InterPro"/>
</dbReference>
<dbReference type="InterPro" id="IPR011701">
    <property type="entry name" value="MFS"/>
</dbReference>
<evidence type="ECO:0000313" key="8">
    <source>
        <dbReference type="Proteomes" id="UP001385951"/>
    </source>
</evidence>
<feature type="region of interest" description="Disordered" evidence="5">
    <location>
        <begin position="1"/>
        <end position="50"/>
    </location>
</feature>
<feature type="transmembrane region" description="Helical" evidence="6">
    <location>
        <begin position="151"/>
        <end position="170"/>
    </location>
</feature>
<dbReference type="SUPFAM" id="SSF103473">
    <property type="entry name" value="MFS general substrate transporter"/>
    <property type="match status" value="1"/>
</dbReference>
<keyword evidence="4 6" id="KW-0472">Membrane</keyword>
<organism evidence="7 8">
    <name type="scientific">Cerrena zonata</name>
    <dbReference type="NCBI Taxonomy" id="2478898"/>
    <lineage>
        <taxon>Eukaryota</taxon>
        <taxon>Fungi</taxon>
        <taxon>Dikarya</taxon>
        <taxon>Basidiomycota</taxon>
        <taxon>Agaricomycotina</taxon>
        <taxon>Agaricomycetes</taxon>
        <taxon>Polyporales</taxon>
        <taxon>Cerrenaceae</taxon>
        <taxon>Cerrena</taxon>
    </lineage>
</organism>
<dbReference type="EMBL" id="JASBNA010000099">
    <property type="protein sequence ID" value="KAK7676965.1"/>
    <property type="molecule type" value="Genomic_DNA"/>
</dbReference>
<evidence type="ECO:0000256" key="4">
    <source>
        <dbReference type="ARBA" id="ARBA00023136"/>
    </source>
</evidence>
<dbReference type="InterPro" id="IPR036259">
    <property type="entry name" value="MFS_trans_sf"/>
</dbReference>
<dbReference type="PANTHER" id="PTHR10924">
    <property type="entry name" value="MAJOR FACILITATOR SUPERFAMILY PROTEIN-RELATED"/>
    <property type="match status" value="1"/>
</dbReference>
<comment type="caution">
    <text evidence="7">The sequence shown here is derived from an EMBL/GenBank/DDBJ whole genome shotgun (WGS) entry which is preliminary data.</text>
</comment>
<evidence type="ECO:0000313" key="7">
    <source>
        <dbReference type="EMBL" id="KAK7676965.1"/>
    </source>
</evidence>
<dbReference type="PANTHER" id="PTHR10924:SF6">
    <property type="entry name" value="SOLUTE CARRIER FAMILY 49 MEMBER A3"/>
    <property type="match status" value="1"/>
</dbReference>
<evidence type="ECO:0000256" key="6">
    <source>
        <dbReference type="SAM" id="Phobius"/>
    </source>
</evidence>
<dbReference type="AlphaFoldDB" id="A0AAW0F885"/>
<dbReference type="InterPro" id="IPR049680">
    <property type="entry name" value="FLVCR1-2_SLC49-like"/>
</dbReference>
<evidence type="ECO:0008006" key="9">
    <source>
        <dbReference type="Google" id="ProtNLM"/>
    </source>
</evidence>
<feature type="transmembrane region" description="Helical" evidence="6">
    <location>
        <begin position="305"/>
        <end position="330"/>
    </location>
</feature>
<accession>A0AAW0F885</accession>
<feature type="transmembrane region" description="Helical" evidence="6">
    <location>
        <begin position="120"/>
        <end position="139"/>
    </location>
</feature>
<dbReference type="GO" id="GO:0016020">
    <property type="term" value="C:membrane"/>
    <property type="evidence" value="ECO:0007669"/>
    <property type="project" value="UniProtKB-SubCell"/>
</dbReference>
<feature type="transmembrane region" description="Helical" evidence="6">
    <location>
        <begin position="470"/>
        <end position="487"/>
    </location>
</feature>
<keyword evidence="8" id="KW-1185">Reference proteome</keyword>
<reference evidence="7 8" key="1">
    <citation type="submission" date="2022-09" db="EMBL/GenBank/DDBJ databases">
        <authorList>
            <person name="Palmer J.M."/>
        </authorList>
    </citation>
    <scope>NUCLEOTIDE SEQUENCE [LARGE SCALE GENOMIC DNA]</scope>
    <source>
        <strain evidence="7 8">DSM 7382</strain>
    </source>
</reference>
<proteinExistence type="predicted"/>
<keyword evidence="2 6" id="KW-0812">Transmembrane</keyword>
<evidence type="ECO:0000256" key="2">
    <source>
        <dbReference type="ARBA" id="ARBA00022692"/>
    </source>
</evidence>
<feature type="transmembrane region" description="Helical" evidence="6">
    <location>
        <begin position="80"/>
        <end position="100"/>
    </location>
</feature>
<feature type="transmembrane region" description="Helical" evidence="6">
    <location>
        <begin position="240"/>
        <end position="260"/>
    </location>
</feature>
<evidence type="ECO:0000256" key="3">
    <source>
        <dbReference type="ARBA" id="ARBA00022989"/>
    </source>
</evidence>
<evidence type="ECO:0000256" key="1">
    <source>
        <dbReference type="ARBA" id="ARBA00004141"/>
    </source>
</evidence>
<gene>
    <name evidence="7" type="ORF">QCA50_020083</name>
</gene>
<feature type="transmembrane region" description="Helical" evidence="6">
    <location>
        <begin position="216"/>
        <end position="234"/>
    </location>
</feature>
<dbReference type="Pfam" id="PF07690">
    <property type="entry name" value="MFS_1"/>
    <property type="match status" value="1"/>
</dbReference>